<accession>A0A915EI09</accession>
<sequence length="180" mass="20276">MEEGHDNQYQTAIKSVLEKWFVENKPYAPYQAYGEEQWYVYGEQGVLQAYATAIHQVKLSGDTNFAPTINAFASKTRAFYTGNPNRDYKYQILLIITDGIITDMSETKKAILEASKLPLSIIIVGVGDADFSAMKELDGDDKTLEYNGEKAKRDIVQILLFLLTLELEALAMRAEDHHGT</sequence>
<dbReference type="GO" id="GO:0071277">
    <property type="term" value="P:cellular response to calcium ion"/>
    <property type="evidence" value="ECO:0007669"/>
    <property type="project" value="TreeGrafter"/>
</dbReference>
<reference evidence="3" key="1">
    <citation type="submission" date="2022-11" db="UniProtKB">
        <authorList>
            <consortium name="WormBaseParasite"/>
        </authorList>
    </citation>
    <scope>IDENTIFICATION</scope>
</reference>
<dbReference type="GO" id="GO:0005544">
    <property type="term" value="F:calcium-dependent phospholipid binding"/>
    <property type="evidence" value="ECO:0007669"/>
    <property type="project" value="InterPro"/>
</dbReference>
<keyword evidence="2" id="KW-1185">Reference proteome</keyword>
<dbReference type="PANTHER" id="PTHR10857">
    <property type="entry name" value="COPINE"/>
    <property type="match status" value="1"/>
</dbReference>
<dbReference type="InterPro" id="IPR036465">
    <property type="entry name" value="vWFA_dom_sf"/>
</dbReference>
<feature type="domain" description="Copine C-terminal" evidence="1">
    <location>
        <begin position="36"/>
        <end position="159"/>
    </location>
</feature>
<name>A0A915EI09_9BILA</name>
<organism evidence="2 3">
    <name type="scientific">Ditylenchus dipsaci</name>
    <dbReference type="NCBI Taxonomy" id="166011"/>
    <lineage>
        <taxon>Eukaryota</taxon>
        <taxon>Metazoa</taxon>
        <taxon>Ecdysozoa</taxon>
        <taxon>Nematoda</taxon>
        <taxon>Chromadorea</taxon>
        <taxon>Rhabditida</taxon>
        <taxon>Tylenchina</taxon>
        <taxon>Tylenchomorpha</taxon>
        <taxon>Sphaerularioidea</taxon>
        <taxon>Anguinidae</taxon>
        <taxon>Anguininae</taxon>
        <taxon>Ditylenchus</taxon>
    </lineage>
</organism>
<evidence type="ECO:0000259" key="1">
    <source>
        <dbReference type="Pfam" id="PF07002"/>
    </source>
</evidence>
<proteinExistence type="predicted"/>
<dbReference type="PANTHER" id="PTHR10857:SF106">
    <property type="entry name" value="C2 DOMAIN-CONTAINING PROTEIN"/>
    <property type="match status" value="1"/>
</dbReference>
<dbReference type="InterPro" id="IPR010734">
    <property type="entry name" value="Copine_C"/>
</dbReference>
<evidence type="ECO:0000313" key="3">
    <source>
        <dbReference type="WBParaSite" id="jg6893"/>
    </source>
</evidence>
<dbReference type="AlphaFoldDB" id="A0A915EI09"/>
<dbReference type="Gene3D" id="3.40.50.410">
    <property type="entry name" value="von Willebrand factor, type A domain"/>
    <property type="match status" value="1"/>
</dbReference>
<dbReference type="Proteomes" id="UP000887574">
    <property type="component" value="Unplaced"/>
</dbReference>
<dbReference type="GO" id="GO:0005886">
    <property type="term" value="C:plasma membrane"/>
    <property type="evidence" value="ECO:0007669"/>
    <property type="project" value="TreeGrafter"/>
</dbReference>
<dbReference type="WBParaSite" id="jg6893">
    <property type="protein sequence ID" value="jg6893"/>
    <property type="gene ID" value="jg6893"/>
</dbReference>
<dbReference type="InterPro" id="IPR045052">
    <property type="entry name" value="Copine"/>
</dbReference>
<dbReference type="Pfam" id="PF07002">
    <property type="entry name" value="Copine"/>
    <property type="match status" value="1"/>
</dbReference>
<evidence type="ECO:0000313" key="2">
    <source>
        <dbReference type="Proteomes" id="UP000887574"/>
    </source>
</evidence>
<dbReference type="SUPFAM" id="SSF53300">
    <property type="entry name" value="vWA-like"/>
    <property type="match status" value="1"/>
</dbReference>
<protein>
    <submittedName>
        <fullName evidence="3">Copine C-terminal domain-containing protein</fullName>
    </submittedName>
</protein>